<gene>
    <name evidence="6" type="primary">gb07142</name>
    <name evidence="6" type="ORF">PR202_gb07142</name>
</gene>
<evidence type="ECO:0000259" key="4">
    <source>
        <dbReference type="Pfam" id="PF23559"/>
    </source>
</evidence>
<dbReference type="PANTHER" id="PTHR36766">
    <property type="entry name" value="PLANT BROAD-SPECTRUM MILDEW RESISTANCE PROTEIN RPW8"/>
    <property type="match status" value="1"/>
</dbReference>
<dbReference type="SUPFAM" id="SSF52540">
    <property type="entry name" value="P-loop containing nucleoside triphosphate hydrolases"/>
    <property type="match status" value="1"/>
</dbReference>
<dbReference type="GO" id="GO:0006952">
    <property type="term" value="P:defense response"/>
    <property type="evidence" value="ECO:0007669"/>
    <property type="project" value="UniProtKB-KW"/>
</dbReference>
<evidence type="ECO:0000259" key="3">
    <source>
        <dbReference type="Pfam" id="PF00931"/>
    </source>
</evidence>
<evidence type="ECO:0000256" key="1">
    <source>
        <dbReference type="ARBA" id="ARBA00022614"/>
    </source>
</evidence>
<dbReference type="SUPFAM" id="SSF52058">
    <property type="entry name" value="L domain-like"/>
    <property type="match status" value="1"/>
</dbReference>
<keyword evidence="7" id="KW-1185">Reference proteome</keyword>
<evidence type="ECO:0000259" key="5">
    <source>
        <dbReference type="Pfam" id="PF25019"/>
    </source>
</evidence>
<organism evidence="6 7">
    <name type="scientific">Eleusine coracana subsp. coracana</name>
    <dbReference type="NCBI Taxonomy" id="191504"/>
    <lineage>
        <taxon>Eukaryota</taxon>
        <taxon>Viridiplantae</taxon>
        <taxon>Streptophyta</taxon>
        <taxon>Embryophyta</taxon>
        <taxon>Tracheophyta</taxon>
        <taxon>Spermatophyta</taxon>
        <taxon>Magnoliopsida</taxon>
        <taxon>Liliopsida</taxon>
        <taxon>Poales</taxon>
        <taxon>Poaceae</taxon>
        <taxon>PACMAD clade</taxon>
        <taxon>Chloridoideae</taxon>
        <taxon>Cynodonteae</taxon>
        <taxon>Eleusininae</taxon>
        <taxon>Eleusine</taxon>
    </lineage>
</organism>
<dbReference type="PRINTS" id="PR00364">
    <property type="entry name" value="DISEASERSIST"/>
</dbReference>
<dbReference type="Pfam" id="PF23559">
    <property type="entry name" value="WHD_DRP"/>
    <property type="match status" value="1"/>
</dbReference>
<dbReference type="InterPro" id="IPR002182">
    <property type="entry name" value="NB-ARC"/>
</dbReference>
<name>A0AAV5EAM9_ELECO</name>
<dbReference type="EMBL" id="BQKI01000074">
    <property type="protein sequence ID" value="GJN19832.1"/>
    <property type="molecule type" value="Genomic_DNA"/>
</dbReference>
<dbReference type="InterPro" id="IPR036388">
    <property type="entry name" value="WH-like_DNA-bd_sf"/>
</dbReference>
<dbReference type="Gene3D" id="1.10.10.10">
    <property type="entry name" value="Winged helix-like DNA-binding domain superfamily/Winged helix DNA-binding domain"/>
    <property type="match status" value="1"/>
</dbReference>
<dbReference type="Gene3D" id="3.80.10.10">
    <property type="entry name" value="Ribonuclease Inhibitor"/>
    <property type="match status" value="2"/>
</dbReference>
<protein>
    <recommendedName>
        <fullName evidence="8">NB-ARC domain-containing protein</fullName>
    </recommendedName>
</protein>
<accession>A0AAV5EAM9</accession>
<dbReference type="InterPro" id="IPR032675">
    <property type="entry name" value="LRR_dom_sf"/>
</dbReference>
<feature type="domain" description="Disease resistance protein winged helix" evidence="4">
    <location>
        <begin position="285"/>
        <end position="358"/>
    </location>
</feature>
<dbReference type="Pfam" id="PF00931">
    <property type="entry name" value="NB-ARC"/>
    <property type="match status" value="1"/>
</dbReference>
<evidence type="ECO:0000313" key="7">
    <source>
        <dbReference type="Proteomes" id="UP001054889"/>
    </source>
</evidence>
<reference evidence="6" key="2">
    <citation type="submission" date="2021-12" db="EMBL/GenBank/DDBJ databases">
        <title>Resequencing data analysis of finger millet.</title>
        <authorList>
            <person name="Hatakeyama M."/>
            <person name="Aluri S."/>
            <person name="Balachadran M.T."/>
            <person name="Sivarajan S.R."/>
            <person name="Poveda L."/>
            <person name="Shimizu-Inatsugi R."/>
            <person name="Schlapbach R."/>
            <person name="Sreeman S.M."/>
            <person name="Shimizu K.K."/>
        </authorList>
    </citation>
    <scope>NUCLEOTIDE SEQUENCE</scope>
</reference>
<feature type="domain" description="R13L1/DRL21-like LRR repeat region" evidence="5">
    <location>
        <begin position="445"/>
        <end position="532"/>
    </location>
</feature>
<reference evidence="6" key="1">
    <citation type="journal article" date="2018" name="DNA Res.">
        <title>Multiple hybrid de novo genome assembly of finger millet, an orphan allotetraploid crop.</title>
        <authorList>
            <person name="Hatakeyama M."/>
            <person name="Aluri S."/>
            <person name="Balachadran M.T."/>
            <person name="Sivarajan S.R."/>
            <person name="Patrignani A."/>
            <person name="Gruter S."/>
            <person name="Poveda L."/>
            <person name="Shimizu-Inatsugi R."/>
            <person name="Baeten J."/>
            <person name="Francoijs K.J."/>
            <person name="Nataraja K.N."/>
            <person name="Reddy Y.A.N."/>
            <person name="Phadnis S."/>
            <person name="Ravikumar R.L."/>
            <person name="Schlapbach R."/>
            <person name="Sreeman S.M."/>
            <person name="Shimizu K.K."/>
        </authorList>
    </citation>
    <scope>NUCLEOTIDE SEQUENCE</scope>
</reference>
<dbReference type="PANTHER" id="PTHR36766:SF55">
    <property type="entry name" value="OS11G0492900 PROTEIN"/>
    <property type="match status" value="1"/>
</dbReference>
<sequence>MFYLEGQGSTLNPSTLLPPTVVCPRQNDCDEIVDVLLEPYLKSNVAVLPILGEPYIGKTTMAQLVINVERVSMHFELKLWVHVSHNFSIGRITSSIIESIEGFPFRCDNLNTLQMRLEQLLRGRRYLLVLDDYWSESWEDWDKLKRSFVSGARGSKIIVTTRSGMVARVLGTLAPYRLTHLQDEDCWLLFCKCAQGTESYPHNYGDIQDRRLKEEVLQKCKGVPFIAASLGYSLNLHQENDRSKWADILRKEKWDSSTAHFNKALRLSYAQLDYHLKPCFAYSSIFPQKFQFEKEWLIQHWMAQGFIVPNSDTLETMEDMGRSYFSSLVSQSFFQRAHANPTEQQHNYSLSEMMHSLASHVSGADCKCYMMGEPYNIRENVQHLAVVFNKLSGQGLFEMSKKLHGHDWLPSSSSMSWNFHGVMTTAKDELTLEHLKAPTIIESASKKFIQKLDLSSSTKKNEQAEKILENLKAPTTIKELTVSGFTGESCPTWFGSANYMSLVTMNLYDFRRCCVLPALGLLPHLKNLHIKGWDRLISMNCREFCGTSFEGGLHKASFQSLQKLHLERMDRLQLWDGNERCAAFPSLLELILENCCKLEQVTHILPLLTKITVEGSPALLGLPNFPSLKYVNVNASGEWIWGSWPSLSSPISITLCKLPTVQFPPGLGGIHRCLQRLVISQCEQLMSIPDDWPPCNLIHFSVKHCPQLHKLPRGIQDLRVLEGMEIIDCGKLSYLPEMNGLVSLIRLEIADCGSIRSLPYTGFPSSMQVLSINRCRQLALSCSVGTDRGKIKKIFSVWINGCEVSTPAQH</sequence>
<keyword evidence="2" id="KW-0611">Plant defense</keyword>
<dbReference type="Pfam" id="PF25019">
    <property type="entry name" value="LRR_R13L1-DRL21"/>
    <property type="match status" value="1"/>
</dbReference>
<dbReference type="InterPro" id="IPR058922">
    <property type="entry name" value="WHD_DRP"/>
</dbReference>
<evidence type="ECO:0000256" key="2">
    <source>
        <dbReference type="ARBA" id="ARBA00022821"/>
    </source>
</evidence>
<dbReference type="InterPro" id="IPR056789">
    <property type="entry name" value="LRR_R13L1-DRL21"/>
</dbReference>
<evidence type="ECO:0000313" key="6">
    <source>
        <dbReference type="EMBL" id="GJN19832.1"/>
    </source>
</evidence>
<dbReference type="SUPFAM" id="SSF52047">
    <property type="entry name" value="RNI-like"/>
    <property type="match status" value="1"/>
</dbReference>
<comment type="caution">
    <text evidence="6">The sequence shown here is derived from an EMBL/GenBank/DDBJ whole genome shotgun (WGS) entry which is preliminary data.</text>
</comment>
<dbReference type="Proteomes" id="UP001054889">
    <property type="component" value="Unassembled WGS sequence"/>
</dbReference>
<evidence type="ECO:0008006" key="8">
    <source>
        <dbReference type="Google" id="ProtNLM"/>
    </source>
</evidence>
<feature type="domain" description="NB-ARC" evidence="3">
    <location>
        <begin position="27"/>
        <end position="194"/>
    </location>
</feature>
<dbReference type="AlphaFoldDB" id="A0AAV5EAM9"/>
<dbReference type="InterPro" id="IPR027417">
    <property type="entry name" value="P-loop_NTPase"/>
</dbReference>
<proteinExistence type="predicted"/>
<dbReference type="Gene3D" id="3.40.50.300">
    <property type="entry name" value="P-loop containing nucleotide triphosphate hydrolases"/>
    <property type="match status" value="1"/>
</dbReference>
<dbReference type="GO" id="GO:0043531">
    <property type="term" value="F:ADP binding"/>
    <property type="evidence" value="ECO:0007669"/>
    <property type="project" value="InterPro"/>
</dbReference>
<keyword evidence="1" id="KW-0433">Leucine-rich repeat</keyword>